<proteinExistence type="predicted"/>
<keyword evidence="2" id="KW-1185">Reference proteome</keyword>
<dbReference type="GeneID" id="76208547"/>
<dbReference type="AlphaFoldDB" id="A0A2S2KRL4"/>
<name>A0A2S2KRL4_9ARCH</name>
<gene>
    <name evidence="1" type="ORF">NZNM25_11110</name>
</gene>
<sequence length="55" mass="6320">MVSKEKCAICSGKIQLRFKPMSEWGIEGLICGNCYSKKINEHYPGEHIRVNKHLD</sequence>
<evidence type="ECO:0000313" key="2">
    <source>
        <dbReference type="Proteomes" id="UP000245829"/>
    </source>
</evidence>
<dbReference type="EMBL" id="BGKI01000006">
    <property type="protein sequence ID" value="GBH34320.1"/>
    <property type="molecule type" value="Genomic_DNA"/>
</dbReference>
<dbReference type="Proteomes" id="UP000245829">
    <property type="component" value="Unassembled WGS sequence"/>
</dbReference>
<dbReference type="OrthoDB" id="8772at2157"/>
<organism evidence="1 2">
    <name type="scientific">Nitrosopumilus zosterae</name>
    <dbReference type="NCBI Taxonomy" id="718286"/>
    <lineage>
        <taxon>Archaea</taxon>
        <taxon>Nitrososphaerota</taxon>
        <taxon>Nitrososphaeria</taxon>
        <taxon>Nitrosopumilales</taxon>
        <taxon>Nitrosopumilaceae</taxon>
        <taxon>Nitrosopumilus</taxon>
    </lineage>
</organism>
<accession>A0A2S2KRL4</accession>
<comment type="caution">
    <text evidence="1">The sequence shown here is derived from an EMBL/GenBank/DDBJ whole genome shotgun (WGS) entry which is preliminary data.</text>
</comment>
<evidence type="ECO:0000313" key="1">
    <source>
        <dbReference type="EMBL" id="GBH34320.1"/>
    </source>
</evidence>
<dbReference type="RefSeq" id="WP_200829073.1">
    <property type="nucleotide sequence ID" value="NZ_AP026695.1"/>
</dbReference>
<reference evidence="1 2" key="1">
    <citation type="submission" date="2018-05" db="EMBL/GenBank/DDBJ databases">
        <title>genome sequencing of Nitrosopumilus sp. NM25.</title>
        <authorList>
            <person name="Mori K."/>
            <person name="Nakagawa T."/>
        </authorList>
    </citation>
    <scope>NUCLEOTIDE SEQUENCE [LARGE SCALE GENOMIC DNA]</scope>
    <source>
        <strain evidence="1 2">NM25</strain>
    </source>
</reference>
<protein>
    <submittedName>
        <fullName evidence="1">Uncharacterized protein</fullName>
    </submittedName>
</protein>